<organism evidence="2">
    <name type="scientific">Diabrotica virgifera virgifera</name>
    <name type="common">western corn rootworm</name>
    <dbReference type="NCBI Taxonomy" id="50390"/>
    <lineage>
        <taxon>Eukaryota</taxon>
        <taxon>Metazoa</taxon>
        <taxon>Ecdysozoa</taxon>
        <taxon>Arthropoda</taxon>
        <taxon>Hexapoda</taxon>
        <taxon>Insecta</taxon>
        <taxon>Pterygota</taxon>
        <taxon>Neoptera</taxon>
        <taxon>Endopterygota</taxon>
        <taxon>Coleoptera</taxon>
        <taxon>Polyphaga</taxon>
        <taxon>Cucujiformia</taxon>
        <taxon>Chrysomeloidea</taxon>
        <taxon>Chrysomelidae</taxon>
        <taxon>Galerucinae</taxon>
        <taxon>Diabroticina</taxon>
        <taxon>Diabroticites</taxon>
        <taxon>Diabrotica</taxon>
    </lineage>
</organism>
<sequence>MSDSEEEPFQDSGSEYQPSISSGRQSLSDVDDGLTLTDLEYIPVSLNGSNSPANLDVQAASTSIVSDKKTRKRKRSSKNEWKKNIRKILRQSGQKYKSCKGGTASEKRPKRNCVNCRFKCLDNFTENEVLSVNP</sequence>
<dbReference type="AlphaFoldDB" id="A0A6P7F1R6"/>
<feature type="region of interest" description="Disordered" evidence="1">
    <location>
        <begin position="62"/>
        <end position="83"/>
    </location>
</feature>
<gene>
    <name evidence="2" type="primary">LOC114324265</name>
    <name evidence="3" type="synonym">LOC114328046</name>
</gene>
<dbReference type="RefSeq" id="XP_028132591.1">
    <property type="nucleotide sequence ID" value="XM_028276790.1"/>
</dbReference>
<evidence type="ECO:0000256" key="1">
    <source>
        <dbReference type="SAM" id="MobiDB-lite"/>
    </source>
</evidence>
<proteinExistence type="predicted"/>
<accession>A0A6P7F1R6</accession>
<feature type="compositionally biased region" description="Polar residues" evidence="1">
    <location>
        <begin position="11"/>
        <end position="28"/>
    </location>
</feature>
<evidence type="ECO:0000313" key="2">
    <source>
        <dbReference type="RefSeq" id="XP_028127863.1"/>
    </source>
</evidence>
<evidence type="ECO:0000313" key="3">
    <source>
        <dbReference type="RefSeq" id="XP_028132591.1"/>
    </source>
</evidence>
<name>A0A6P7F1R6_DIAVI</name>
<reference evidence="2 3" key="1">
    <citation type="submission" date="2025-04" db="UniProtKB">
        <authorList>
            <consortium name="RefSeq"/>
        </authorList>
    </citation>
    <scope>IDENTIFICATION</scope>
    <source>
        <tissue evidence="2 3">Whole insect</tissue>
    </source>
</reference>
<feature type="region of interest" description="Disordered" evidence="1">
    <location>
        <begin position="1"/>
        <end position="29"/>
    </location>
</feature>
<dbReference type="RefSeq" id="XP_028127863.1">
    <property type="nucleotide sequence ID" value="XM_028272062.1"/>
</dbReference>
<protein>
    <submittedName>
        <fullName evidence="2">Uncharacterized protein LOC114324265</fullName>
    </submittedName>
    <submittedName>
        <fullName evidence="3">Uncharacterized protein LOC114328046</fullName>
    </submittedName>
</protein>